<accession>A0AAE1HBJ0</accession>
<gene>
    <name evidence="2" type="ORF">KUF71_000929</name>
</gene>
<feature type="domain" description="DUF4371" evidence="1">
    <location>
        <begin position="120"/>
        <end position="222"/>
    </location>
</feature>
<name>A0AAE1HBJ0_9NEOP</name>
<reference evidence="2" key="2">
    <citation type="journal article" date="2023" name="BMC Genomics">
        <title>Pest status, molecular evolution, and epigenetic factors derived from the genome assembly of Frankliniella fusca, a thysanopteran phytovirus vector.</title>
        <authorList>
            <person name="Catto M.A."/>
            <person name="Labadie P.E."/>
            <person name="Jacobson A.L."/>
            <person name="Kennedy G.G."/>
            <person name="Srinivasan R."/>
            <person name="Hunt B.G."/>
        </authorList>
    </citation>
    <scope>NUCLEOTIDE SEQUENCE</scope>
    <source>
        <strain evidence="2">PL_HMW_Pooled</strain>
    </source>
</reference>
<reference evidence="2" key="1">
    <citation type="submission" date="2021-07" db="EMBL/GenBank/DDBJ databases">
        <authorList>
            <person name="Catto M.A."/>
            <person name="Jacobson A."/>
            <person name="Kennedy G."/>
            <person name="Labadie P."/>
            <person name="Hunt B.G."/>
            <person name="Srinivasan R."/>
        </authorList>
    </citation>
    <scope>NUCLEOTIDE SEQUENCE</scope>
    <source>
        <strain evidence="2">PL_HMW_Pooled</strain>
        <tissue evidence="2">Head</tissue>
    </source>
</reference>
<dbReference type="Pfam" id="PF14291">
    <property type="entry name" value="DUF4371"/>
    <property type="match status" value="1"/>
</dbReference>
<feature type="non-terminal residue" evidence="2">
    <location>
        <position position="1"/>
    </location>
</feature>
<dbReference type="AlphaFoldDB" id="A0AAE1HBJ0"/>
<keyword evidence="3" id="KW-1185">Reference proteome</keyword>
<dbReference type="EMBL" id="JAHWGI010000935">
    <property type="protein sequence ID" value="KAK3918357.1"/>
    <property type="molecule type" value="Genomic_DNA"/>
</dbReference>
<evidence type="ECO:0000259" key="1">
    <source>
        <dbReference type="Pfam" id="PF14291"/>
    </source>
</evidence>
<dbReference type="PANTHER" id="PTHR37162:SF1">
    <property type="entry name" value="BED-TYPE DOMAIN-CONTAINING PROTEIN"/>
    <property type="match status" value="1"/>
</dbReference>
<comment type="caution">
    <text evidence="2">The sequence shown here is derived from an EMBL/GenBank/DDBJ whole genome shotgun (WGS) entry which is preliminary data.</text>
</comment>
<dbReference type="InterPro" id="IPR025398">
    <property type="entry name" value="DUF4371"/>
</dbReference>
<proteinExistence type="predicted"/>
<protein>
    <submittedName>
        <fullName evidence="2">Zinc finger protein 862</fullName>
    </submittedName>
</protein>
<dbReference type="Proteomes" id="UP001219518">
    <property type="component" value="Unassembled WGS sequence"/>
</dbReference>
<evidence type="ECO:0000313" key="2">
    <source>
        <dbReference type="EMBL" id="KAK3918357.1"/>
    </source>
</evidence>
<sequence>WLADNTKEGKAINKAAKCTVCEIALRAHLTDLGKHAKHEKHLANMEKYNTAKQKRLESLGVQVIHNEEKCTDLRLAMYIATHTSIRSVDHLTDLLKVIGKGTALERLRLHRTKCSKLIKNVIAPGLLASLVEDINNTGAYSLIIDESTDISVVKLMAIMVKFFSKTANEMTTEFLGVVEVYRATAEALFESLKEYLNKLQLPIQNIVGVGSDGASSFIGKHNSVFTRLKA</sequence>
<organism evidence="2 3">
    <name type="scientific">Frankliniella fusca</name>
    <dbReference type="NCBI Taxonomy" id="407009"/>
    <lineage>
        <taxon>Eukaryota</taxon>
        <taxon>Metazoa</taxon>
        <taxon>Ecdysozoa</taxon>
        <taxon>Arthropoda</taxon>
        <taxon>Hexapoda</taxon>
        <taxon>Insecta</taxon>
        <taxon>Pterygota</taxon>
        <taxon>Neoptera</taxon>
        <taxon>Paraneoptera</taxon>
        <taxon>Thysanoptera</taxon>
        <taxon>Terebrantia</taxon>
        <taxon>Thripoidea</taxon>
        <taxon>Thripidae</taxon>
        <taxon>Frankliniella</taxon>
    </lineage>
</organism>
<dbReference type="PANTHER" id="PTHR37162">
    <property type="entry name" value="HAT FAMILY DIMERISATION DOMAINCONTAINING PROTEIN-RELATED"/>
    <property type="match status" value="1"/>
</dbReference>
<feature type="non-terminal residue" evidence="2">
    <location>
        <position position="230"/>
    </location>
</feature>
<evidence type="ECO:0000313" key="3">
    <source>
        <dbReference type="Proteomes" id="UP001219518"/>
    </source>
</evidence>